<dbReference type="Proteomes" id="UP000019243">
    <property type="component" value="Unassembled WGS sequence"/>
</dbReference>
<name>W7CPX3_9LIST</name>
<dbReference type="GO" id="GO:0022857">
    <property type="term" value="F:transmembrane transporter activity"/>
    <property type="evidence" value="ECO:0007669"/>
    <property type="project" value="InterPro"/>
</dbReference>
<evidence type="ECO:0000313" key="2">
    <source>
        <dbReference type="EMBL" id="EUJ37736.1"/>
    </source>
</evidence>
<dbReference type="EMBL" id="AODH01000039">
    <property type="protein sequence ID" value="EUJ37736.1"/>
    <property type="molecule type" value="Genomic_DNA"/>
</dbReference>
<feature type="transmembrane region" description="Helical" evidence="1">
    <location>
        <begin position="142"/>
        <end position="160"/>
    </location>
</feature>
<evidence type="ECO:0000313" key="3">
    <source>
        <dbReference type="Proteomes" id="UP000019243"/>
    </source>
</evidence>
<dbReference type="Pfam" id="PF12822">
    <property type="entry name" value="ECF_trnsprt"/>
    <property type="match status" value="1"/>
</dbReference>
<accession>W7CPX3</accession>
<dbReference type="NCBIfam" id="TIGR04518">
    <property type="entry name" value="ECF_S_folT_fam"/>
    <property type="match status" value="1"/>
</dbReference>
<organism evidence="2 3">
    <name type="scientific">Brochothrix campestris FSL F6-1037</name>
    <dbReference type="NCBI Taxonomy" id="1265861"/>
    <lineage>
        <taxon>Bacteria</taxon>
        <taxon>Bacillati</taxon>
        <taxon>Bacillota</taxon>
        <taxon>Bacilli</taxon>
        <taxon>Bacillales</taxon>
        <taxon>Listeriaceae</taxon>
        <taxon>Brochothrix</taxon>
    </lineage>
</organism>
<proteinExistence type="predicted"/>
<keyword evidence="1" id="KW-1133">Transmembrane helix</keyword>
<feature type="transmembrane region" description="Helical" evidence="1">
    <location>
        <begin position="75"/>
        <end position="97"/>
    </location>
</feature>
<protein>
    <recommendedName>
        <fullName evidence="4">Folate transporter FolT</fullName>
    </recommendedName>
</protein>
<comment type="caution">
    <text evidence="2">The sequence shown here is derived from an EMBL/GenBank/DDBJ whole genome shotgun (WGS) entry which is preliminary data.</text>
</comment>
<feature type="transmembrane region" description="Helical" evidence="1">
    <location>
        <begin position="103"/>
        <end position="130"/>
    </location>
</feature>
<keyword evidence="1" id="KW-0472">Membrane</keyword>
<sequence>MTKYRFTTQRLVLLALLIALQIIFSRFLALELDFIRVSFVFLPLILIGAYFPPLIAGIACALADTVGVLLYSKGVAFFPGYPLTTFLSGFVYSLFLYNKPKQLWRIIISHVLVFVFLNSVLNTYWLSIVLDKAALALFPIRFVKNMVVLVIAIIVSLFFLRNKTITTLLTRLTTPHFKR</sequence>
<dbReference type="RefSeq" id="WP_051456996.1">
    <property type="nucleotide sequence ID" value="NZ_AODH01000039.1"/>
</dbReference>
<evidence type="ECO:0000256" key="1">
    <source>
        <dbReference type="SAM" id="Phobius"/>
    </source>
</evidence>
<dbReference type="AlphaFoldDB" id="W7CPX3"/>
<dbReference type="STRING" id="1265861.BCAMP_09515"/>
<dbReference type="InterPro" id="IPR030949">
    <property type="entry name" value="ECF_S_folate_fam"/>
</dbReference>
<dbReference type="Gene3D" id="1.10.1760.20">
    <property type="match status" value="1"/>
</dbReference>
<evidence type="ECO:0008006" key="4">
    <source>
        <dbReference type="Google" id="ProtNLM"/>
    </source>
</evidence>
<reference evidence="2 3" key="1">
    <citation type="submission" date="2012-12" db="EMBL/GenBank/DDBJ databases">
        <title>Novel taxa of Listeriaceae from agricultural environments in the United States.</title>
        <authorList>
            <person name="den Bakker H.C."/>
            <person name="Allred A."/>
            <person name="Warchocki S."/>
            <person name="Wright E.M."/>
            <person name="Burrell A."/>
            <person name="Nightingale K.K."/>
            <person name="Kephart D."/>
            <person name="Wiedmann M."/>
        </authorList>
    </citation>
    <scope>NUCLEOTIDE SEQUENCE [LARGE SCALE GENOMIC DNA]</scope>
    <source>
        <strain evidence="2 3">FSL F6-1037</strain>
    </source>
</reference>
<feature type="transmembrane region" description="Helical" evidence="1">
    <location>
        <begin position="39"/>
        <end position="63"/>
    </location>
</feature>
<keyword evidence="3" id="KW-1185">Reference proteome</keyword>
<dbReference type="OrthoDB" id="4624at2"/>
<keyword evidence="1" id="KW-0812">Transmembrane</keyword>
<gene>
    <name evidence="2" type="ORF">BCAMP_09515</name>
</gene>
<dbReference type="InterPro" id="IPR024529">
    <property type="entry name" value="ECF_trnsprt_substrate-spec"/>
</dbReference>